<evidence type="ECO:0000256" key="4">
    <source>
        <dbReference type="ARBA" id="ARBA00022448"/>
    </source>
</evidence>
<evidence type="ECO:0000256" key="7">
    <source>
        <dbReference type="ARBA" id="ARBA00022827"/>
    </source>
</evidence>
<keyword evidence="5 15" id="KW-0285">Flavoprotein</keyword>
<evidence type="ECO:0000313" key="19">
    <source>
        <dbReference type="Proteomes" id="UP000061569"/>
    </source>
</evidence>
<comment type="function">
    <text evidence="2 15">Accepts electrons from ETF and reduces ubiquinone.</text>
</comment>
<protein>
    <recommendedName>
        <fullName evidence="15">Electron transfer flavoprotein-ubiquinone oxidoreductase</fullName>
        <shortName evidence="15">ETF-QO</shortName>
        <ecNumber evidence="15">1.5.5.1</ecNumber>
    </recommendedName>
</protein>
<dbReference type="AlphaFoldDB" id="A0A0S2DM17"/>
<dbReference type="PANTHER" id="PTHR10617">
    <property type="entry name" value="ELECTRON TRANSFER FLAVOPROTEIN-UBIQUINONE OXIDOREDUCTASE"/>
    <property type="match status" value="1"/>
</dbReference>
<evidence type="ECO:0000256" key="8">
    <source>
        <dbReference type="ARBA" id="ARBA00022946"/>
    </source>
</evidence>
<dbReference type="GO" id="GO:0046872">
    <property type="term" value="F:metal ion binding"/>
    <property type="evidence" value="ECO:0007669"/>
    <property type="project" value="UniProtKB-KW"/>
</dbReference>
<dbReference type="InterPro" id="IPR007859">
    <property type="entry name" value="ETF-QO/FixX_C"/>
</dbReference>
<dbReference type="Pfam" id="PF21162">
    <property type="entry name" value="ETFQO_UQ-bd"/>
    <property type="match status" value="1"/>
</dbReference>
<dbReference type="Gene3D" id="3.30.70.20">
    <property type="match status" value="1"/>
</dbReference>
<dbReference type="GO" id="GO:0016020">
    <property type="term" value="C:membrane"/>
    <property type="evidence" value="ECO:0007669"/>
    <property type="project" value="UniProtKB-SubCell"/>
</dbReference>
<dbReference type="InterPro" id="IPR040156">
    <property type="entry name" value="ETF-QO"/>
</dbReference>
<dbReference type="Gene3D" id="3.30.9.90">
    <property type="match status" value="1"/>
</dbReference>
<keyword evidence="12 15" id="KW-0411">Iron-sulfur</keyword>
<dbReference type="Gene3D" id="3.50.50.60">
    <property type="entry name" value="FAD/NAD(P)-binding domain"/>
    <property type="match status" value="1"/>
</dbReference>
<evidence type="ECO:0000256" key="9">
    <source>
        <dbReference type="ARBA" id="ARBA00022982"/>
    </source>
</evidence>
<keyword evidence="14" id="KW-0472">Membrane</keyword>
<keyword evidence="9 15" id="KW-0249">Electron transport</keyword>
<dbReference type="GO" id="GO:0004174">
    <property type="term" value="F:electron-transferring-flavoprotein dehydrogenase activity"/>
    <property type="evidence" value="ECO:0007669"/>
    <property type="project" value="UniProtKB-UniRule"/>
</dbReference>
<keyword evidence="8" id="KW-0809">Transit peptide</keyword>
<evidence type="ECO:0000256" key="15">
    <source>
        <dbReference type="RuleBase" id="RU366068"/>
    </source>
</evidence>
<dbReference type="PANTHER" id="PTHR10617:SF107">
    <property type="entry name" value="ELECTRON TRANSFER FLAVOPROTEIN-UBIQUINONE OXIDOREDUCTASE, MITOCHONDRIAL"/>
    <property type="match status" value="1"/>
</dbReference>
<dbReference type="Pfam" id="PF01946">
    <property type="entry name" value="Thi4"/>
    <property type="match status" value="1"/>
</dbReference>
<keyword evidence="4 15" id="KW-0813">Transport</keyword>
<dbReference type="InterPro" id="IPR049398">
    <property type="entry name" value="ETF-QO/FixC_UQ-bd"/>
</dbReference>
<dbReference type="SUPFAM" id="SSF54373">
    <property type="entry name" value="FAD-linked reductases, C-terminal domain"/>
    <property type="match status" value="1"/>
</dbReference>
<organism evidence="18 19">
    <name type="scientific">Lysobacter enzymogenes</name>
    <dbReference type="NCBI Taxonomy" id="69"/>
    <lineage>
        <taxon>Bacteria</taxon>
        <taxon>Pseudomonadati</taxon>
        <taxon>Pseudomonadota</taxon>
        <taxon>Gammaproteobacteria</taxon>
        <taxon>Lysobacterales</taxon>
        <taxon>Lysobacteraceae</taxon>
        <taxon>Lysobacter</taxon>
    </lineage>
</organism>
<feature type="compositionally biased region" description="Polar residues" evidence="16">
    <location>
        <begin position="17"/>
        <end position="31"/>
    </location>
</feature>
<dbReference type="InterPro" id="IPR036188">
    <property type="entry name" value="FAD/NAD-bd_sf"/>
</dbReference>
<name>A0A0S2DM17_LYSEN</name>
<evidence type="ECO:0000256" key="12">
    <source>
        <dbReference type="ARBA" id="ARBA00023014"/>
    </source>
</evidence>
<dbReference type="PROSITE" id="PS51379">
    <property type="entry name" value="4FE4S_FER_2"/>
    <property type="match status" value="2"/>
</dbReference>
<comment type="catalytic activity">
    <reaction evidence="15">
        <text>a ubiquinone + reduced [electron-transfer flavoprotein] = a ubiquinol + oxidized [electron-transfer flavoprotein] + H(+)</text>
        <dbReference type="Rhea" id="RHEA:24052"/>
        <dbReference type="Rhea" id="RHEA-COMP:9565"/>
        <dbReference type="Rhea" id="RHEA-COMP:9566"/>
        <dbReference type="Rhea" id="RHEA-COMP:10685"/>
        <dbReference type="Rhea" id="RHEA-COMP:10686"/>
        <dbReference type="ChEBI" id="CHEBI:15378"/>
        <dbReference type="ChEBI" id="CHEBI:16389"/>
        <dbReference type="ChEBI" id="CHEBI:17976"/>
        <dbReference type="ChEBI" id="CHEBI:57692"/>
        <dbReference type="ChEBI" id="CHEBI:58307"/>
        <dbReference type="EC" id="1.5.5.1"/>
    </reaction>
</comment>
<gene>
    <name evidence="18" type="ORF">GLE_4223</name>
</gene>
<dbReference type="SUPFAM" id="SSF54862">
    <property type="entry name" value="4Fe-4S ferredoxins"/>
    <property type="match status" value="1"/>
</dbReference>
<feature type="domain" description="4Fe-4S ferredoxin-type" evidence="17">
    <location>
        <begin position="491"/>
        <end position="527"/>
    </location>
</feature>
<comment type="cofactor">
    <cofactor evidence="15">
        <name>[4Fe-4S] cluster</name>
        <dbReference type="ChEBI" id="CHEBI:49883"/>
    </cofactor>
    <text evidence="15">Binds 1 [4Fe-4S] cluster.</text>
</comment>
<evidence type="ECO:0000256" key="10">
    <source>
        <dbReference type="ARBA" id="ARBA00023002"/>
    </source>
</evidence>
<dbReference type="KEGG" id="lez:GLE_4223"/>
<evidence type="ECO:0000256" key="1">
    <source>
        <dbReference type="ARBA" id="ARBA00001974"/>
    </source>
</evidence>
<dbReference type="STRING" id="69.GLE_4223"/>
<keyword evidence="6 15" id="KW-0479">Metal-binding</keyword>
<keyword evidence="13 15" id="KW-0830">Ubiquinone</keyword>
<keyword evidence="10 15" id="KW-0560">Oxidoreductase</keyword>
<dbReference type="InterPro" id="IPR017896">
    <property type="entry name" value="4Fe4S_Fe-S-bd"/>
</dbReference>
<feature type="region of interest" description="Disordered" evidence="16">
    <location>
        <begin position="1"/>
        <end position="33"/>
    </location>
</feature>
<evidence type="ECO:0000256" key="16">
    <source>
        <dbReference type="SAM" id="MobiDB-lite"/>
    </source>
</evidence>
<evidence type="ECO:0000256" key="6">
    <source>
        <dbReference type="ARBA" id="ARBA00022723"/>
    </source>
</evidence>
<evidence type="ECO:0000256" key="13">
    <source>
        <dbReference type="ARBA" id="ARBA00023075"/>
    </source>
</evidence>
<proteinExistence type="predicted"/>
<sequence>MAPAGQTRDNGRIARKSTASMSEQPTGTVPSDTPAIEIERDVMEYDVVTVGAGPAGLAFAIRLKQLNPELSVCVIEKSSTIGAHILSGAVIEPGPLDALLPGWRDNPPPICVPAGQDEFWFMTKTGGYKSPIVPPDMNNHGNFIVSLGAMCAWMAPQAEALGVEIYAGFAAADTLHDADGRVAGVRIGDMGIAKDGTHKPGFTAGIDIRAKVTVFAEGARGHLTKRLIKRFELDADSDPQGYSIGIKELWQVPEDRVTPGKIVHSVGWPADSRTYGGSFLYHLDKGRIALGYVSGLDYSDPDYKPWEAFQQWKNHPLIKPLLEGGNLVSSGARAIVTGGWQSLPKLEMPGALLIGDTAGLLNVPKIKGTHQAIRSGMLAAEHLAAQPQLDSAGFDAKLRASDAMAELKKVRNIKPGFKKGFWFGMLNAAWETVTAGGSPWTLKNKADWSSLDKLGQAEQPKRDYADRTLAPRDRLAGVYFAATEHDEDQPVHLKVADTNVCVTQCASEYGNPCTRFCPAGVYEIVEEEGAKRLQINAANCVHCKTCDIKDPYEIITWVTPEGGSGPNYQNM</sequence>
<dbReference type="PATRIC" id="fig|69.6.peg.4165"/>
<evidence type="ECO:0000259" key="17">
    <source>
        <dbReference type="PROSITE" id="PS51379"/>
    </source>
</evidence>
<comment type="cofactor">
    <cofactor evidence="1 15">
        <name>FAD</name>
        <dbReference type="ChEBI" id="CHEBI:57692"/>
    </cofactor>
</comment>
<evidence type="ECO:0000256" key="3">
    <source>
        <dbReference type="ARBA" id="ARBA00004370"/>
    </source>
</evidence>
<dbReference type="Pfam" id="PF05187">
    <property type="entry name" value="Fer4_ETF_QO"/>
    <property type="match status" value="1"/>
</dbReference>
<keyword evidence="11 15" id="KW-0408">Iron</keyword>
<comment type="subcellular location">
    <subcellularLocation>
        <location evidence="3">Membrane</location>
    </subcellularLocation>
</comment>
<dbReference type="Proteomes" id="UP000061569">
    <property type="component" value="Chromosome"/>
</dbReference>
<keyword evidence="7 15" id="KW-0274">FAD</keyword>
<dbReference type="GO" id="GO:0051539">
    <property type="term" value="F:4 iron, 4 sulfur cluster binding"/>
    <property type="evidence" value="ECO:0007669"/>
    <property type="project" value="UniProtKB-UniRule"/>
</dbReference>
<evidence type="ECO:0000256" key="5">
    <source>
        <dbReference type="ARBA" id="ARBA00022630"/>
    </source>
</evidence>
<feature type="domain" description="4Fe-4S ferredoxin-type" evidence="17">
    <location>
        <begin position="531"/>
        <end position="560"/>
    </location>
</feature>
<reference evidence="18 19" key="1">
    <citation type="submission" date="2015-11" db="EMBL/GenBank/DDBJ databases">
        <title>Genome sequences of Lysobacter enzymogenes strain C3 and Lysobacter antibioticus ATCC 29479.</title>
        <authorList>
            <person name="Kobayashi D.Y."/>
        </authorList>
    </citation>
    <scope>NUCLEOTIDE SEQUENCE [LARGE SCALE GENOMIC DNA]</scope>
    <source>
        <strain evidence="18 19">C3</strain>
    </source>
</reference>
<dbReference type="EC" id="1.5.5.1" evidence="15"/>
<dbReference type="SUPFAM" id="SSF51905">
    <property type="entry name" value="FAD/NAD(P)-binding domain"/>
    <property type="match status" value="1"/>
</dbReference>
<dbReference type="FunFam" id="3.30.70.20:FF:000015">
    <property type="entry name" value="Electron transfer flavoprotein-ubiquinone oxidoreductase"/>
    <property type="match status" value="1"/>
</dbReference>
<dbReference type="EMBL" id="CP013140">
    <property type="protein sequence ID" value="ALN59564.1"/>
    <property type="molecule type" value="Genomic_DNA"/>
</dbReference>
<evidence type="ECO:0000256" key="2">
    <source>
        <dbReference type="ARBA" id="ARBA00002819"/>
    </source>
</evidence>
<evidence type="ECO:0000256" key="14">
    <source>
        <dbReference type="ARBA" id="ARBA00023136"/>
    </source>
</evidence>
<accession>A0A0S2DM17</accession>
<evidence type="ECO:0000313" key="18">
    <source>
        <dbReference type="EMBL" id="ALN59564.1"/>
    </source>
</evidence>
<evidence type="ECO:0000256" key="11">
    <source>
        <dbReference type="ARBA" id="ARBA00023004"/>
    </source>
</evidence>